<gene>
    <name evidence="2" type="ORF">PCON_01648</name>
</gene>
<dbReference type="Proteomes" id="UP000018144">
    <property type="component" value="Unassembled WGS sequence"/>
</dbReference>
<feature type="region of interest" description="Disordered" evidence="1">
    <location>
        <begin position="442"/>
        <end position="602"/>
    </location>
</feature>
<feature type="compositionally biased region" description="Polar residues" evidence="1">
    <location>
        <begin position="514"/>
        <end position="524"/>
    </location>
</feature>
<feature type="compositionally biased region" description="Polar residues" evidence="1">
    <location>
        <begin position="547"/>
        <end position="564"/>
    </location>
</feature>
<proteinExistence type="predicted"/>
<feature type="region of interest" description="Disordered" evidence="1">
    <location>
        <begin position="383"/>
        <end position="420"/>
    </location>
</feature>
<dbReference type="EMBL" id="HF936162">
    <property type="protein sequence ID" value="CCX33710.1"/>
    <property type="molecule type" value="Genomic_DNA"/>
</dbReference>
<feature type="compositionally biased region" description="Low complexity" evidence="1">
    <location>
        <begin position="575"/>
        <end position="593"/>
    </location>
</feature>
<keyword evidence="3" id="KW-1185">Reference proteome</keyword>
<evidence type="ECO:0000256" key="1">
    <source>
        <dbReference type="SAM" id="MobiDB-lite"/>
    </source>
</evidence>
<protein>
    <submittedName>
        <fullName evidence="2">Uncharacterized protein</fullName>
    </submittedName>
</protein>
<dbReference type="AlphaFoldDB" id="U4LP32"/>
<organism evidence="2 3">
    <name type="scientific">Pyronema omphalodes (strain CBS 100304)</name>
    <name type="common">Pyronema confluens</name>
    <dbReference type="NCBI Taxonomy" id="1076935"/>
    <lineage>
        <taxon>Eukaryota</taxon>
        <taxon>Fungi</taxon>
        <taxon>Dikarya</taxon>
        <taxon>Ascomycota</taxon>
        <taxon>Pezizomycotina</taxon>
        <taxon>Pezizomycetes</taxon>
        <taxon>Pezizales</taxon>
        <taxon>Pyronemataceae</taxon>
        <taxon>Pyronema</taxon>
    </lineage>
</organism>
<feature type="compositionally biased region" description="Polar residues" evidence="1">
    <location>
        <begin position="463"/>
        <end position="490"/>
    </location>
</feature>
<evidence type="ECO:0000313" key="2">
    <source>
        <dbReference type="EMBL" id="CCX33710.1"/>
    </source>
</evidence>
<dbReference type="OrthoDB" id="10374772at2759"/>
<reference evidence="2 3" key="1">
    <citation type="journal article" date="2013" name="PLoS Genet.">
        <title>The genome and development-dependent transcriptomes of Pyronema confluens: a window into fungal evolution.</title>
        <authorList>
            <person name="Traeger S."/>
            <person name="Altegoer F."/>
            <person name="Freitag M."/>
            <person name="Gabaldon T."/>
            <person name="Kempken F."/>
            <person name="Kumar A."/>
            <person name="Marcet-Houben M."/>
            <person name="Poggeler S."/>
            <person name="Stajich J.E."/>
            <person name="Nowrousian M."/>
        </authorList>
    </citation>
    <scope>NUCLEOTIDE SEQUENCE [LARGE SCALE GENOMIC DNA]</scope>
    <source>
        <strain evidence="3">CBS 100304</strain>
        <tissue evidence="2">Vegetative mycelium</tissue>
    </source>
</reference>
<name>U4LP32_PYROM</name>
<evidence type="ECO:0000313" key="3">
    <source>
        <dbReference type="Proteomes" id="UP000018144"/>
    </source>
</evidence>
<accession>U4LP32</accession>
<sequence>MSLRSLTRASLYTPRLRLLTLSTQRFYSKTPFYHTVINPDGTTSYSIPNHKITFTITSPPDASANTPVVLALSPFTSARSRVVTPQFSRSTFPQVMYDIINTVSVLRAPTLYGHLTPIGIYASRYLAAFSISAALTESGNFINAVAAEKPVVDLLYDGEVSYSKWKGEWKNENSERTAVFGSNPKTYYGDAFASPLLWFMTPGMKFPASETVPQELEVDNREGKRFPPPGFLPGLGFITGNTSELNWKKPKLGISLLEPGRQRKVQEIFAGTANAGVAEDEKALMGWLENALRGKNEGEGMDFTYRKMWKHHGSPKDIDGSPMQQILNKEPPTMISKGPLEDGYGMAGHDVKEGDDAWEIDDSWESDPDLQLALSWLHGSRIADRKPSPSSVPGFGTKAASSTFTPRFRPAPDPKSASLRVKPLATPVASVWGLSTNKETSAFKPAPESVWSSPTEKAPSMFTPKSQSNPETNTVSSEPKPSATPTSSRTWKPYKKQATSAFTPRFASAPGFKSESSNSKSPTEATFKPAASPQKPRGGIPAMFTANLGSGSNKSASSKVNTPSRMAFGMRGARSVAPSKPAMPAAPSAPRSSISDFQRKGF</sequence>